<keyword evidence="3" id="KW-1185">Reference proteome</keyword>
<dbReference type="InterPro" id="IPR005546">
    <property type="entry name" value="Autotransporte_beta"/>
</dbReference>
<dbReference type="Pfam" id="PF17963">
    <property type="entry name" value="Big_9"/>
    <property type="match status" value="2"/>
</dbReference>
<dbReference type="PANTHER" id="PTHR37494:SF1">
    <property type="entry name" value="STAPHYLOCOCCUS AUREUS SURFACE PROTEIN A"/>
    <property type="match status" value="1"/>
</dbReference>
<feature type="domain" description="Autotransporter" evidence="1">
    <location>
        <begin position="1704"/>
        <end position="1984"/>
    </location>
</feature>
<dbReference type="SUPFAM" id="SSF103515">
    <property type="entry name" value="Autotransporter"/>
    <property type="match status" value="1"/>
</dbReference>
<dbReference type="SUPFAM" id="SSF49313">
    <property type="entry name" value="Cadherin-like"/>
    <property type="match status" value="13"/>
</dbReference>
<dbReference type="Pfam" id="PF05345">
    <property type="entry name" value="He_PIG"/>
    <property type="match status" value="13"/>
</dbReference>
<sequence length="1984" mass="197480">MNTTGGVGSTHGFASESGYSLHRFNGTRAGAFLCRLLLALGVLGSACVPFTAQAQTSLAGCPTSFEVPAGGSATLDTFQCPGVNGLGTNWPAFVPDSTTTGNDIVNTSHGTATNVGNNDEFLTYANNGDGAASDTYTWVDANALQHTEIISILNIATASLPNAAAGTAYSQTISGAGGTTASYHFSATGLPAGLSLSTSGVLSGTPTTAGGNTVTVTLSDGVVSVSKSLSLTVASPSVTITPSSLPGGTVGITYSQAVSASNGTSPYSYTISAGALPAGLTINPASGAITGTPTAGGSFTFTVKATDAGSNTATQTYSGFTVAAPTINLSPSTFPAATQSASYSQTITASGGTPAYTYAVTSGSLPSGVTLSSSGVLSGTPTVYGSYPVTITATDSSTGTGPYTGSNNYTLTINAAAPTVTTASVPNGTVGIYYSKTITASGGNPPYAFSLSSGTLPSGLTISSAGVLSGVPTAGGPYTFVVKVTDAASNAATQTYTNVTMAAPTITLSPSTLPGATQYSGYNQSITATGGTSPFTYAVTAGSLPAGVLLNASTGTLSGTPTVYGNFNFTVTATDSSGGTGPYNSSQAYSLVVAGATPVITTASVANGTVGVSYSQTINASNGNAPYSFSISSGSLPPGLLISNTGVISGTPTAGNSYTFTVQVTDAASNTATRTYTAVTIASATITLSPSSLPNATQNSAYSQTVTASGGTSPYTYAVTSGSLPTGLQLNANTGVLSGTPTGHGLSSFTITTTDSSSGTGPYTGSQAYTLSVTASTPVIGPTTLPNGTVAVSYSQTISASNGNPPYVFTLNAGSLPPGLTLSSNGTLAGTPTAGGSYVFTLMVTDGVGNTATRSYSGFTINAPTLSLSPASVTAATVGAAYSQSFSASGGTAPYTYAESGSLPAGMSWNTSTATLSGTPTQAGSFPITVQITDSSGGTGPYTHNFNYTLQVNAPSLSITPINNSAFTATYATAYSQSFRGSGGTSPYTFIASSGSLPAGLSLSSSGVLSGTPTQTGHFSFAVTMTDSSAGTGAPFSTTANYSITVNSSAITLAPTTLAGGAVGARYSAQLSASGGIGPYSFSITSGALPAGLSLSSSGALGGTPTAAGVYNITVTATDANRFAGSQAYTLTIAAPTLSLSPTAPTLPTATAESTYTQTFTASGGTAPYRYAVSSGSLPAGLSLSSTGALSGTPTVSGAYTFSLTATDSSTGTGAPFTATRSYSLSINAPTLTITPPTLPNPQQAAVYHQQLSASGGAGSYTYTVTQGSLPAGLVLSSAGLLSGTPTVNGPFSFSVTVKDGDNFTGTQSYSVTVSAPPVPTVSAKAASTPYNAAVSIDLTGSINGLDITAVNIAAQPAHGTVSVSGETVTYTPSSTFYGGTDSFTYTATNPGGTSAPAAVTITVTPLSVPTAAALSVNTTASTPVTIQVMTNASGPQPFTGVNVASVPAHGSASINGEQIVYTPNAGFVGTDSFTYQISNHFGSAVPATITVTVTKAGSSSEQSITVSTTPNTAVNVNLAQPAPGDYVSSAVLAVSPGSAGSTTISPPTSLTFTPNSSYRGLVQITTLLTAANGQVTTVHVLVLVSSQPDPSKNPDVTGLINAQAMAAQQFALSQINNIQQRLDVLHEGATPMFSNSVALSIDGQSLGGGRPGATRPDANGAINEQRPGIGAAGGFGGAGLFGDGRPAGNLAATSGNNQAAAKPSPTGLGVWINGQANFGSFDSYRQAAGFDSDNIAINAGIDQRIGNDALFGMSIGYNHDNSTIGRDDTRSIAQGYSAALYGSFQAASNIYIDGLLGGGGLRFNNRRFDADTGDYLTGRRTGNMWFGALTGSYVYQHSGLLLAPYGSLKWSYADLNGYSENGPASAALAYGSQTMRNAVAALGIRGSSVITLDKGTLSPHVQLEIGYNFQGMSTTTLGYALIPALGTWNISNSPYGLSGGRAQLGFGVDLQLPRNLILTTDYGYFLQANMHDQMLRFSLNKQF</sequence>
<dbReference type="Proteomes" id="UP001620397">
    <property type="component" value="Unassembled WGS sequence"/>
</dbReference>
<dbReference type="Gene3D" id="2.60.40.10">
    <property type="entry name" value="Immunoglobulins"/>
    <property type="match status" value="13"/>
</dbReference>
<evidence type="ECO:0000313" key="3">
    <source>
        <dbReference type="Proteomes" id="UP001620397"/>
    </source>
</evidence>
<dbReference type="SMART" id="SM00869">
    <property type="entry name" value="Autotransporter"/>
    <property type="match status" value="1"/>
</dbReference>
<accession>A0ABW8KK18</accession>
<name>A0ABW8KK18_9GAMM</name>
<gene>
    <name evidence="2" type="ORF">ISP14_10605</name>
</gene>
<dbReference type="InterPro" id="IPR013783">
    <property type="entry name" value="Ig-like_fold"/>
</dbReference>
<evidence type="ECO:0000313" key="2">
    <source>
        <dbReference type="EMBL" id="MFK2931243.1"/>
    </source>
</evidence>
<dbReference type="InterPro" id="IPR036709">
    <property type="entry name" value="Autotransporte_beta_dom_sf"/>
</dbReference>
<dbReference type="InterPro" id="IPR015919">
    <property type="entry name" value="Cadherin-like_sf"/>
</dbReference>
<dbReference type="PROSITE" id="PS51208">
    <property type="entry name" value="AUTOTRANSPORTER"/>
    <property type="match status" value="1"/>
</dbReference>
<dbReference type="Pfam" id="PF03797">
    <property type="entry name" value="Autotransporter"/>
    <property type="match status" value="1"/>
</dbReference>
<comment type="caution">
    <text evidence="2">The sequence shown here is derived from an EMBL/GenBank/DDBJ whole genome shotgun (WGS) entry which is preliminary data.</text>
</comment>
<proteinExistence type="predicted"/>
<dbReference type="Gene3D" id="2.40.128.130">
    <property type="entry name" value="Autotransporter beta-domain"/>
    <property type="match status" value="1"/>
</dbReference>
<dbReference type="CDD" id="cd11304">
    <property type="entry name" value="Cadherin_repeat"/>
    <property type="match status" value="1"/>
</dbReference>
<reference evidence="2 3" key="1">
    <citation type="submission" date="2020-10" db="EMBL/GenBank/DDBJ databases">
        <title>Phylogeny of dyella-like bacteria.</title>
        <authorList>
            <person name="Fu J."/>
        </authorList>
    </citation>
    <scope>NUCLEOTIDE SEQUENCE [LARGE SCALE GENOMIC DNA]</scope>
    <source>
        <strain evidence="2 3">DKC-1</strain>
    </source>
</reference>
<dbReference type="RefSeq" id="WP_404539295.1">
    <property type="nucleotide sequence ID" value="NZ_JADIKL010000005.1"/>
</dbReference>
<organism evidence="2 3">
    <name type="scientific">Dyella agri</name>
    <dbReference type="NCBI Taxonomy" id="1926869"/>
    <lineage>
        <taxon>Bacteria</taxon>
        <taxon>Pseudomonadati</taxon>
        <taxon>Pseudomonadota</taxon>
        <taxon>Gammaproteobacteria</taxon>
        <taxon>Lysobacterales</taxon>
        <taxon>Rhodanobacteraceae</taxon>
        <taxon>Dyella</taxon>
    </lineage>
</organism>
<evidence type="ECO:0000259" key="1">
    <source>
        <dbReference type="PROSITE" id="PS51208"/>
    </source>
</evidence>
<dbReference type="PANTHER" id="PTHR37494">
    <property type="entry name" value="HEMAGGLUTININ"/>
    <property type="match status" value="1"/>
</dbReference>
<protein>
    <submittedName>
        <fullName evidence="2">Ig domain-containing protein</fullName>
    </submittedName>
</protein>
<dbReference type="Gene3D" id="2.60.40.3440">
    <property type="match status" value="2"/>
</dbReference>
<dbReference type="EMBL" id="JADIKL010000005">
    <property type="protein sequence ID" value="MFK2931243.1"/>
    <property type="molecule type" value="Genomic_DNA"/>
</dbReference>